<dbReference type="OrthoDB" id="3145928at2759"/>
<organism evidence="9 10">
    <name type="scientific">Cordyceps militaris (strain CM01)</name>
    <name type="common">Caterpillar fungus</name>
    <dbReference type="NCBI Taxonomy" id="983644"/>
    <lineage>
        <taxon>Eukaryota</taxon>
        <taxon>Fungi</taxon>
        <taxon>Dikarya</taxon>
        <taxon>Ascomycota</taxon>
        <taxon>Pezizomycotina</taxon>
        <taxon>Sordariomycetes</taxon>
        <taxon>Hypocreomycetidae</taxon>
        <taxon>Hypocreales</taxon>
        <taxon>Cordycipitaceae</taxon>
        <taxon>Cordyceps</taxon>
    </lineage>
</organism>
<dbReference type="InParanoid" id="G3JPE2"/>
<dbReference type="Pfam" id="PF00172">
    <property type="entry name" value="Zn_clus"/>
    <property type="match status" value="1"/>
</dbReference>
<dbReference type="GO" id="GO:0008270">
    <property type="term" value="F:zinc ion binding"/>
    <property type="evidence" value="ECO:0007669"/>
    <property type="project" value="InterPro"/>
</dbReference>
<keyword evidence="4" id="KW-0238">DNA-binding</keyword>
<dbReference type="AlphaFoldDB" id="G3JPE2"/>
<dbReference type="RefSeq" id="XP_006673207.1">
    <property type="nucleotide sequence ID" value="XM_006673144.1"/>
</dbReference>
<feature type="region of interest" description="Disordered" evidence="7">
    <location>
        <begin position="116"/>
        <end position="142"/>
    </location>
</feature>
<evidence type="ECO:0000256" key="4">
    <source>
        <dbReference type="ARBA" id="ARBA00023125"/>
    </source>
</evidence>
<evidence type="ECO:0000256" key="7">
    <source>
        <dbReference type="SAM" id="MobiDB-lite"/>
    </source>
</evidence>
<evidence type="ECO:0000256" key="2">
    <source>
        <dbReference type="ARBA" id="ARBA00022833"/>
    </source>
</evidence>
<dbReference type="OMA" id="WAQTRIH"/>
<evidence type="ECO:0000256" key="5">
    <source>
        <dbReference type="ARBA" id="ARBA00023163"/>
    </source>
</evidence>
<keyword evidence="1" id="KW-0479">Metal-binding</keyword>
<dbReference type="PANTHER" id="PTHR36206">
    <property type="entry name" value="ASPERCRYPTIN BIOSYNTHESIS CLUSTER-SPECIFIC TRANSCRIPTION REGULATOR ATNN-RELATED"/>
    <property type="match status" value="1"/>
</dbReference>
<dbReference type="Proteomes" id="UP000001610">
    <property type="component" value="Unassembled WGS sequence"/>
</dbReference>
<dbReference type="SMART" id="SM00066">
    <property type="entry name" value="GAL4"/>
    <property type="match status" value="1"/>
</dbReference>
<sequence>MQAHKSRLPQRHHCINSEAGVQLCRLPSTEATTGSVCSSCDSTAAAAAGDDPAHHSQVNTAQLRPEEGSERKKKWAPRARTGCITCRTRRVNCDETQPACKKCSLSNRECLRATPQHHAPSFSPGAGTDTAQQPSLSVSPPQIPRRHHEVQLFHYFRAEVAPQLAGLFDQAFWRDELLRSTQSQPIPWHACNAIAATHLLDRTSGGGGGSGSAPPPALLPLQPYYQYQAALQSMRRLVALPLVTDTTRIGMIVASQLFVVLAALRGDNAEMTAHYQNTCMLVGLWRTWAQTRIHRRRDRHTVLAADSVIYACFRADSLLLFLQPPGYRYHSYWEGCTLRLRDDPFISLTEAYFELEPVWNNVVKAAVHPGPEVPDFITDGGEFTQHVLHHYKERIAKWERKLDALRRQRCGGGGDAQDAPRLAVLELRAATVKMLLYTFALEVSALCWDTCTADFGRLLDGAKRLMEMRYAAARREDTPSVTTAVGDTPGRAGRLMALSPMTNETLHLVARLCRAPALRRRACALLAHDYHLAPSVHTLVYMHLADAQMRLEEAEWQQTELGARCGTTRMGSAACECSRARSFVCDGHRVYQTALEDMTATGAVLLLRTVDGFAHSRPWRRLPLDFTLQKKELVSLAEL</sequence>
<keyword evidence="3" id="KW-0805">Transcription regulation</keyword>
<dbReference type="HOGENOM" id="CLU_011409_6_2_1"/>
<dbReference type="GeneID" id="18170014"/>
<evidence type="ECO:0000256" key="1">
    <source>
        <dbReference type="ARBA" id="ARBA00022723"/>
    </source>
</evidence>
<feature type="domain" description="Zn(2)-C6 fungal-type" evidence="8">
    <location>
        <begin position="82"/>
        <end position="110"/>
    </location>
</feature>
<dbReference type="InterPro" id="IPR036864">
    <property type="entry name" value="Zn2-C6_fun-type_DNA-bd_sf"/>
</dbReference>
<dbReference type="CDD" id="cd00067">
    <property type="entry name" value="GAL4"/>
    <property type="match status" value="1"/>
</dbReference>
<accession>G3JPE2</accession>
<feature type="region of interest" description="Disordered" evidence="7">
    <location>
        <begin position="48"/>
        <end position="74"/>
    </location>
</feature>
<dbReference type="VEuPathDB" id="FungiDB:CCM_08004"/>
<dbReference type="Gene3D" id="4.10.240.10">
    <property type="entry name" value="Zn(2)-C6 fungal-type DNA-binding domain"/>
    <property type="match status" value="1"/>
</dbReference>
<evidence type="ECO:0000313" key="10">
    <source>
        <dbReference type="Proteomes" id="UP000001610"/>
    </source>
</evidence>
<dbReference type="InterPro" id="IPR001138">
    <property type="entry name" value="Zn2Cys6_DnaBD"/>
</dbReference>
<name>G3JPE2_CORMM</name>
<proteinExistence type="predicted"/>
<protein>
    <submittedName>
        <fullName evidence="9">C6 zinc finger domain protein</fullName>
    </submittedName>
</protein>
<evidence type="ECO:0000313" key="9">
    <source>
        <dbReference type="EMBL" id="EGX89752.1"/>
    </source>
</evidence>
<dbReference type="GO" id="GO:0000981">
    <property type="term" value="F:DNA-binding transcription factor activity, RNA polymerase II-specific"/>
    <property type="evidence" value="ECO:0007669"/>
    <property type="project" value="InterPro"/>
</dbReference>
<reference evidence="9 10" key="1">
    <citation type="journal article" date="2011" name="Genome Biol.">
        <title>Genome sequence of the insect pathogenic fungus Cordyceps militaris, a valued traditional Chinese medicine.</title>
        <authorList>
            <person name="Zheng P."/>
            <person name="Xia Y."/>
            <person name="Xiao G."/>
            <person name="Xiong C."/>
            <person name="Hu X."/>
            <person name="Zhang S."/>
            <person name="Zheng H."/>
            <person name="Huang Y."/>
            <person name="Zhou Y."/>
            <person name="Wang S."/>
            <person name="Zhao G.P."/>
            <person name="Liu X."/>
            <person name="St Leger R.J."/>
            <person name="Wang C."/>
        </authorList>
    </citation>
    <scope>NUCLEOTIDE SEQUENCE [LARGE SCALE GENOMIC DNA]</scope>
    <source>
        <strain evidence="9 10">CM01</strain>
    </source>
</reference>
<evidence type="ECO:0000256" key="3">
    <source>
        <dbReference type="ARBA" id="ARBA00023015"/>
    </source>
</evidence>
<evidence type="ECO:0000256" key="6">
    <source>
        <dbReference type="ARBA" id="ARBA00023242"/>
    </source>
</evidence>
<feature type="compositionally biased region" description="Polar residues" evidence="7">
    <location>
        <begin position="129"/>
        <end position="140"/>
    </location>
</feature>
<dbReference type="PROSITE" id="PS00463">
    <property type="entry name" value="ZN2_CY6_FUNGAL_1"/>
    <property type="match status" value="1"/>
</dbReference>
<keyword evidence="10" id="KW-1185">Reference proteome</keyword>
<dbReference type="EMBL" id="JH126404">
    <property type="protein sequence ID" value="EGX89752.1"/>
    <property type="molecule type" value="Genomic_DNA"/>
</dbReference>
<evidence type="ECO:0000259" key="8">
    <source>
        <dbReference type="PROSITE" id="PS50048"/>
    </source>
</evidence>
<dbReference type="PROSITE" id="PS50048">
    <property type="entry name" value="ZN2_CY6_FUNGAL_2"/>
    <property type="match status" value="1"/>
</dbReference>
<dbReference type="PANTHER" id="PTHR36206:SF13">
    <property type="entry name" value="TRANSCRIPTIONAL REGULATORY PROTEIN MOC3"/>
    <property type="match status" value="1"/>
</dbReference>
<keyword evidence="6" id="KW-0539">Nucleus</keyword>
<dbReference type="KEGG" id="cmt:CCM_08004"/>
<gene>
    <name evidence="9" type="ORF">CCM_08004</name>
</gene>
<dbReference type="SUPFAM" id="SSF57701">
    <property type="entry name" value="Zn2/Cys6 DNA-binding domain"/>
    <property type="match status" value="1"/>
</dbReference>
<dbReference type="GO" id="GO:0003677">
    <property type="term" value="F:DNA binding"/>
    <property type="evidence" value="ECO:0007669"/>
    <property type="project" value="UniProtKB-KW"/>
</dbReference>
<keyword evidence="2" id="KW-0862">Zinc</keyword>
<keyword evidence="5" id="KW-0804">Transcription</keyword>
<dbReference type="InterPro" id="IPR052360">
    <property type="entry name" value="Transcr_Regulatory_Proteins"/>
</dbReference>